<keyword evidence="8" id="KW-1185">Reference proteome</keyword>
<dbReference type="EC" id="5.4.99.-" evidence="5"/>
<dbReference type="InterPro" id="IPR042092">
    <property type="entry name" value="PsdUridine_s_RsuA/RluB/E/F_cat"/>
</dbReference>
<dbReference type="EMBL" id="BDJK01000055">
    <property type="protein sequence ID" value="GAV23773.1"/>
    <property type="molecule type" value="Genomic_DNA"/>
</dbReference>
<evidence type="ECO:0000259" key="6">
    <source>
        <dbReference type="SMART" id="SM00363"/>
    </source>
</evidence>
<dbReference type="Gene3D" id="3.10.290.10">
    <property type="entry name" value="RNA-binding S4 domain"/>
    <property type="match status" value="1"/>
</dbReference>
<evidence type="ECO:0000256" key="4">
    <source>
        <dbReference type="PROSITE-ProRule" id="PRU00182"/>
    </source>
</evidence>
<dbReference type="Pfam" id="PF01479">
    <property type="entry name" value="S4"/>
    <property type="match status" value="1"/>
</dbReference>
<dbReference type="InterPro" id="IPR050343">
    <property type="entry name" value="RsuA_PseudoU_synthase"/>
</dbReference>
<comment type="caution">
    <text evidence="7">The sequence shown here is derived from an EMBL/GenBank/DDBJ whole genome shotgun (WGS) entry which is preliminary data.</text>
</comment>
<organism evidence="7 8">
    <name type="scientific">Carboxydothermus pertinax</name>
    <dbReference type="NCBI Taxonomy" id="870242"/>
    <lineage>
        <taxon>Bacteria</taxon>
        <taxon>Bacillati</taxon>
        <taxon>Bacillota</taxon>
        <taxon>Clostridia</taxon>
        <taxon>Thermoanaerobacterales</taxon>
        <taxon>Thermoanaerobacteraceae</taxon>
        <taxon>Carboxydothermus</taxon>
    </lineage>
</organism>
<proteinExistence type="inferred from homology"/>
<feature type="domain" description="RNA-binding S4" evidence="6">
    <location>
        <begin position="1"/>
        <end position="66"/>
    </location>
</feature>
<dbReference type="InterPro" id="IPR006145">
    <property type="entry name" value="PsdUridine_synth_RsuA/RluA"/>
</dbReference>
<dbReference type="InterPro" id="IPR036986">
    <property type="entry name" value="S4_RNA-bd_sf"/>
</dbReference>
<evidence type="ECO:0000256" key="2">
    <source>
        <dbReference type="ARBA" id="ARBA00022884"/>
    </source>
</evidence>
<gene>
    <name evidence="7" type="ORF">cpu_22830</name>
</gene>
<dbReference type="GO" id="GO:0000455">
    <property type="term" value="P:enzyme-directed rRNA pseudouridine synthesis"/>
    <property type="evidence" value="ECO:0007669"/>
    <property type="project" value="UniProtKB-ARBA"/>
</dbReference>
<dbReference type="GO" id="GO:0120159">
    <property type="term" value="F:rRNA pseudouridine synthase activity"/>
    <property type="evidence" value="ECO:0007669"/>
    <property type="project" value="UniProtKB-ARBA"/>
</dbReference>
<evidence type="ECO:0000313" key="7">
    <source>
        <dbReference type="EMBL" id="GAV23773.1"/>
    </source>
</evidence>
<dbReference type="SMART" id="SM00363">
    <property type="entry name" value="S4"/>
    <property type="match status" value="1"/>
</dbReference>
<dbReference type="Proteomes" id="UP000187485">
    <property type="component" value="Unassembled WGS sequence"/>
</dbReference>
<dbReference type="InterPro" id="IPR018496">
    <property type="entry name" value="PsdUridine_synth_RsuA/RluB_CS"/>
</dbReference>
<accession>A0A1L8CY01</accession>
<reference evidence="8" key="1">
    <citation type="submission" date="2016-12" db="EMBL/GenBank/DDBJ databases">
        <title>Draft Genome Sequences od Carboxydothermus pertinax and islandicus, Hydrogenogenic Carboxydotrophic Bacteria.</title>
        <authorList>
            <person name="Fukuyama Y."/>
            <person name="Ohmae K."/>
            <person name="Yoneda Y."/>
            <person name="Yoshida T."/>
            <person name="Sako Y."/>
        </authorList>
    </citation>
    <scope>NUCLEOTIDE SEQUENCE [LARGE SCALE GENOMIC DNA]</scope>
    <source>
        <strain evidence="8">Ug1</strain>
    </source>
</reference>
<dbReference type="NCBIfam" id="TIGR00093">
    <property type="entry name" value="pseudouridine synthase"/>
    <property type="match status" value="1"/>
</dbReference>
<evidence type="ECO:0000313" key="8">
    <source>
        <dbReference type="Proteomes" id="UP000187485"/>
    </source>
</evidence>
<dbReference type="CDD" id="cd00165">
    <property type="entry name" value="S4"/>
    <property type="match status" value="1"/>
</dbReference>
<dbReference type="InterPro" id="IPR020103">
    <property type="entry name" value="PsdUridine_synth_cat_dom_sf"/>
</dbReference>
<name>A0A1L8CY01_9THEO</name>
<dbReference type="CDD" id="cd02553">
    <property type="entry name" value="PseudoU_synth_RsuA"/>
    <property type="match status" value="1"/>
</dbReference>
<dbReference type="Gene3D" id="3.30.70.1560">
    <property type="entry name" value="Alpha-L RNA-binding motif"/>
    <property type="match status" value="1"/>
</dbReference>
<evidence type="ECO:0000256" key="1">
    <source>
        <dbReference type="ARBA" id="ARBA00008348"/>
    </source>
</evidence>
<dbReference type="PROSITE" id="PS01149">
    <property type="entry name" value="PSI_RSU"/>
    <property type="match status" value="1"/>
</dbReference>
<dbReference type="InterPro" id="IPR002942">
    <property type="entry name" value="S4_RNA-bd"/>
</dbReference>
<dbReference type="InterPro" id="IPR000748">
    <property type="entry name" value="PsdUridine_synth_RsuA/RluB/E/F"/>
</dbReference>
<dbReference type="Gene3D" id="3.30.70.580">
    <property type="entry name" value="Pseudouridine synthase I, catalytic domain, N-terminal subdomain"/>
    <property type="match status" value="1"/>
</dbReference>
<dbReference type="Pfam" id="PF00849">
    <property type="entry name" value="PseudoU_synth_2"/>
    <property type="match status" value="1"/>
</dbReference>
<evidence type="ECO:0000256" key="3">
    <source>
        <dbReference type="ARBA" id="ARBA00023235"/>
    </source>
</evidence>
<dbReference type="SUPFAM" id="SSF55120">
    <property type="entry name" value="Pseudouridine synthase"/>
    <property type="match status" value="1"/>
</dbReference>
<protein>
    <recommendedName>
        <fullName evidence="5">Pseudouridine synthase</fullName>
        <ecNumber evidence="5">5.4.99.-</ecNumber>
    </recommendedName>
</protein>
<keyword evidence="2 4" id="KW-0694">RNA-binding</keyword>
<dbReference type="PROSITE" id="PS50889">
    <property type="entry name" value="S4"/>
    <property type="match status" value="1"/>
</dbReference>
<keyword evidence="3 5" id="KW-0413">Isomerase</keyword>
<dbReference type="AlphaFoldDB" id="A0A1L8CY01"/>
<sequence>MRIDKFLAHMGFGTRKEVRKLLKAQKVEVNGTVVKDPAYNFNEKEAIVKVKGVEITYKPFVYFMLNKPQGYVSATIDKYYPTVVELIPFHREIFPVGRLDVDTEGLMILTDDGKLAHHLTSPKKEVEKEYYFELDQPLEEMDFEKIKTGIRLDDGYLTKPARLLGKGGEKKGTIILTEGKYHQVKRMFQALGKRVVYLKRLRIGGLTLDSELLPGEYRELTPEEIELLKKV</sequence>
<evidence type="ECO:0000256" key="5">
    <source>
        <dbReference type="RuleBase" id="RU003887"/>
    </source>
</evidence>
<dbReference type="GO" id="GO:0003723">
    <property type="term" value="F:RNA binding"/>
    <property type="evidence" value="ECO:0007669"/>
    <property type="project" value="UniProtKB-KW"/>
</dbReference>
<dbReference type="PANTHER" id="PTHR47683:SF4">
    <property type="entry name" value="PSEUDOURIDINE SYNTHASE"/>
    <property type="match status" value="1"/>
</dbReference>
<dbReference type="InterPro" id="IPR020094">
    <property type="entry name" value="TruA/RsuA/RluB/E/F_N"/>
</dbReference>
<dbReference type="STRING" id="870242.cpu_22830"/>
<comment type="similarity">
    <text evidence="1 5">Belongs to the pseudouridine synthase RsuA family.</text>
</comment>
<dbReference type="SUPFAM" id="SSF55174">
    <property type="entry name" value="Alpha-L RNA-binding motif"/>
    <property type="match status" value="1"/>
</dbReference>
<dbReference type="PANTHER" id="PTHR47683">
    <property type="entry name" value="PSEUDOURIDINE SYNTHASE FAMILY PROTEIN-RELATED"/>
    <property type="match status" value="1"/>
</dbReference>